<feature type="transmembrane region" description="Helical" evidence="6">
    <location>
        <begin position="21"/>
        <end position="41"/>
    </location>
</feature>
<evidence type="ECO:0000259" key="7">
    <source>
        <dbReference type="Pfam" id="PF02687"/>
    </source>
</evidence>
<organism evidence="9 10">
    <name type="scientific">Mucilaginibacter dorajii</name>
    <dbReference type="NCBI Taxonomy" id="692994"/>
    <lineage>
        <taxon>Bacteria</taxon>
        <taxon>Pseudomonadati</taxon>
        <taxon>Bacteroidota</taxon>
        <taxon>Sphingobacteriia</taxon>
        <taxon>Sphingobacteriales</taxon>
        <taxon>Sphingobacteriaceae</taxon>
        <taxon>Mucilaginibacter</taxon>
    </lineage>
</organism>
<feature type="domain" description="MacB-like periplasmic core" evidence="8">
    <location>
        <begin position="428"/>
        <end position="632"/>
    </location>
</feature>
<proteinExistence type="predicted"/>
<dbReference type="EMBL" id="BAAAZC010000021">
    <property type="protein sequence ID" value="GAA3977295.1"/>
    <property type="molecule type" value="Genomic_DNA"/>
</dbReference>
<evidence type="ECO:0000256" key="3">
    <source>
        <dbReference type="ARBA" id="ARBA00022692"/>
    </source>
</evidence>
<name>A0ABP7Q6A3_9SPHI</name>
<evidence type="ECO:0000256" key="6">
    <source>
        <dbReference type="SAM" id="Phobius"/>
    </source>
</evidence>
<sequence>MFKNYLKIAFRNLKKDKQFTFLNVLGLSAGLACTLLIYLWVHDELSYDQFFDHNDQVYQVMEHRTGNGGQQLTDESSGLVSESIKLIAPEILYAAPVAPADWWQKFTLTVGDKNLKASGQYAGKDYFNIFSFKMLNGEKSKVLDEKTKIVISDELAKKLFGTTQNVIGKAVKFQHDKNFFVSGVFEKTPVHSSQQFDFVLSFDYLADVQPWVKTWENGGPHNFVLLKKGTDVDALNRKIAAVVSKGSGDTTRSAFAMRFADNYLQNTFNHGSRVGGRGEYVKLFSIIAIFILLIACINFMNLSTAKASGRMKEVGIKKVVGADRSQLIIQFLSESVLMAVFTMLIAIGIAWLLLPQFNQLTGKDIQLRFDTQLIMMLIGITLFTGLLSGSYPALYLSKFNPLAILKGKLSSSFAELVARKGLVVFQFTLSVVLIVSVLVVYKQIQFIQSTTPGYNKDNVIRFDSEGRLAGNEEAFTAELRKLPGVVNASFTQHNLVGRNYGTAALNWDGKNPNLDVYFEGFYGGFNFIETMGMQMAAGRSFSKSFGAESGKVMINEAAVKAMHITNPVGRTIRIFNNPVQVVGVVKDFHFESLHEVVRPSFILLAQGSSPYFKIMVRLKGTQQKETIAQIQKLYENYNPGFPFTFGYLDEAYQKQYETEVRVSTLSKYFSFLAILISCLGLFGLVAFTAQKRQKEIGIRKVIGASVNSITLMLTQDFLKLVAIAILIAFPMAWYMMQQWLQGFAYRIDIGPLVFIIAGLSIIAITVLTVGFQAIKAAIANPVKSLRSE</sequence>
<evidence type="ECO:0000256" key="2">
    <source>
        <dbReference type="ARBA" id="ARBA00022475"/>
    </source>
</evidence>
<dbReference type="PANTHER" id="PTHR30572">
    <property type="entry name" value="MEMBRANE COMPONENT OF TRANSPORTER-RELATED"/>
    <property type="match status" value="1"/>
</dbReference>
<feature type="domain" description="MacB-like periplasmic core" evidence="8">
    <location>
        <begin position="20"/>
        <end position="241"/>
    </location>
</feature>
<protein>
    <submittedName>
        <fullName evidence="9">ABC transporter permease</fullName>
    </submittedName>
</protein>
<accession>A0ABP7Q6A3</accession>
<gene>
    <name evidence="9" type="ORF">GCM10022210_30130</name>
</gene>
<feature type="transmembrane region" description="Helical" evidence="6">
    <location>
        <begin position="373"/>
        <end position="396"/>
    </location>
</feature>
<feature type="transmembrane region" description="Helical" evidence="6">
    <location>
        <begin position="283"/>
        <end position="302"/>
    </location>
</feature>
<keyword evidence="5 6" id="KW-0472">Membrane</keyword>
<feature type="transmembrane region" description="Helical" evidence="6">
    <location>
        <begin position="717"/>
        <end position="736"/>
    </location>
</feature>
<feature type="transmembrane region" description="Helical" evidence="6">
    <location>
        <begin position="417"/>
        <end position="441"/>
    </location>
</feature>
<feature type="domain" description="ABC3 transporter permease C-terminal" evidence="7">
    <location>
        <begin position="669"/>
        <end position="781"/>
    </location>
</feature>
<feature type="transmembrane region" description="Helical" evidence="6">
    <location>
        <begin position="327"/>
        <end position="353"/>
    </location>
</feature>
<keyword evidence="2" id="KW-1003">Cell membrane</keyword>
<keyword evidence="10" id="KW-1185">Reference proteome</keyword>
<dbReference type="InterPro" id="IPR050250">
    <property type="entry name" value="Macrolide_Exporter_MacB"/>
</dbReference>
<feature type="transmembrane region" description="Helical" evidence="6">
    <location>
        <begin position="752"/>
        <end position="774"/>
    </location>
</feature>
<dbReference type="InterPro" id="IPR003838">
    <property type="entry name" value="ABC3_permease_C"/>
</dbReference>
<dbReference type="PROSITE" id="PS51257">
    <property type="entry name" value="PROKAR_LIPOPROTEIN"/>
    <property type="match status" value="1"/>
</dbReference>
<reference evidence="10" key="1">
    <citation type="journal article" date="2019" name="Int. J. Syst. Evol. Microbiol.">
        <title>The Global Catalogue of Microorganisms (GCM) 10K type strain sequencing project: providing services to taxonomists for standard genome sequencing and annotation.</title>
        <authorList>
            <consortium name="The Broad Institute Genomics Platform"/>
            <consortium name="The Broad Institute Genome Sequencing Center for Infectious Disease"/>
            <person name="Wu L."/>
            <person name="Ma J."/>
        </authorList>
    </citation>
    <scope>NUCLEOTIDE SEQUENCE [LARGE SCALE GENOMIC DNA]</scope>
    <source>
        <strain evidence="10">JCM 16601</strain>
    </source>
</reference>
<dbReference type="Proteomes" id="UP001500742">
    <property type="component" value="Unassembled WGS sequence"/>
</dbReference>
<comment type="caution">
    <text evidence="9">The sequence shown here is derived from an EMBL/GenBank/DDBJ whole genome shotgun (WGS) entry which is preliminary data.</text>
</comment>
<keyword evidence="3 6" id="KW-0812">Transmembrane</keyword>
<dbReference type="PANTHER" id="PTHR30572:SF18">
    <property type="entry name" value="ABC-TYPE MACROLIDE FAMILY EXPORT SYSTEM PERMEASE COMPONENT 2"/>
    <property type="match status" value="1"/>
</dbReference>
<evidence type="ECO:0000313" key="9">
    <source>
        <dbReference type="EMBL" id="GAA3977295.1"/>
    </source>
</evidence>
<feature type="transmembrane region" description="Helical" evidence="6">
    <location>
        <begin position="668"/>
        <end position="689"/>
    </location>
</feature>
<dbReference type="Pfam" id="PF12704">
    <property type="entry name" value="MacB_PCD"/>
    <property type="match status" value="2"/>
</dbReference>
<feature type="domain" description="ABC3 transporter permease C-terminal" evidence="7">
    <location>
        <begin position="286"/>
        <end position="401"/>
    </location>
</feature>
<evidence type="ECO:0000259" key="8">
    <source>
        <dbReference type="Pfam" id="PF12704"/>
    </source>
</evidence>
<evidence type="ECO:0000256" key="4">
    <source>
        <dbReference type="ARBA" id="ARBA00022989"/>
    </source>
</evidence>
<dbReference type="InterPro" id="IPR025857">
    <property type="entry name" value="MacB_PCD"/>
</dbReference>
<comment type="subcellular location">
    <subcellularLocation>
        <location evidence="1">Cell membrane</location>
        <topology evidence="1">Multi-pass membrane protein</topology>
    </subcellularLocation>
</comment>
<evidence type="ECO:0000256" key="5">
    <source>
        <dbReference type="ARBA" id="ARBA00023136"/>
    </source>
</evidence>
<keyword evidence="4 6" id="KW-1133">Transmembrane helix</keyword>
<dbReference type="RefSeq" id="WP_259097124.1">
    <property type="nucleotide sequence ID" value="NZ_BAAAZC010000021.1"/>
</dbReference>
<dbReference type="Pfam" id="PF02687">
    <property type="entry name" value="FtsX"/>
    <property type="match status" value="2"/>
</dbReference>
<evidence type="ECO:0000256" key="1">
    <source>
        <dbReference type="ARBA" id="ARBA00004651"/>
    </source>
</evidence>
<evidence type="ECO:0000313" key="10">
    <source>
        <dbReference type="Proteomes" id="UP001500742"/>
    </source>
</evidence>